<feature type="signal peptide" evidence="7">
    <location>
        <begin position="1"/>
        <end position="18"/>
    </location>
</feature>
<evidence type="ECO:0000256" key="7">
    <source>
        <dbReference type="SAM" id="SignalP"/>
    </source>
</evidence>
<accession>A0ABD3SG62</accession>
<dbReference type="EMBL" id="JALLPB020000034">
    <property type="protein sequence ID" value="KAL3823547.1"/>
    <property type="molecule type" value="Genomic_DNA"/>
</dbReference>
<dbReference type="Proteomes" id="UP001530377">
    <property type="component" value="Unassembled WGS sequence"/>
</dbReference>
<evidence type="ECO:0000256" key="3">
    <source>
        <dbReference type="ARBA" id="ARBA00022729"/>
    </source>
</evidence>
<proteinExistence type="inferred from homology"/>
<feature type="chain" id="PRO_5044860740" description="glycerophosphodiester phosphodiesterase" evidence="7">
    <location>
        <begin position="19"/>
        <end position="287"/>
    </location>
</feature>
<dbReference type="PROSITE" id="PS51704">
    <property type="entry name" value="GP_PDE"/>
    <property type="match status" value="1"/>
</dbReference>
<keyword evidence="3 7" id="KW-0732">Signal</keyword>
<keyword evidence="5" id="KW-0378">Hydrolase</keyword>
<organism evidence="9 10">
    <name type="scientific">Cyclostephanos tholiformis</name>
    <dbReference type="NCBI Taxonomy" id="382380"/>
    <lineage>
        <taxon>Eukaryota</taxon>
        <taxon>Sar</taxon>
        <taxon>Stramenopiles</taxon>
        <taxon>Ochrophyta</taxon>
        <taxon>Bacillariophyta</taxon>
        <taxon>Coscinodiscophyceae</taxon>
        <taxon>Thalassiosirophycidae</taxon>
        <taxon>Stephanodiscales</taxon>
        <taxon>Stephanodiscaceae</taxon>
        <taxon>Cyclostephanos</taxon>
    </lineage>
</organism>
<protein>
    <recommendedName>
        <fullName evidence="2">glycerophosphodiester phosphodiesterase</fullName>
        <ecNumber evidence="2">3.1.4.46</ecNumber>
    </recommendedName>
</protein>
<comment type="similarity">
    <text evidence="1">Belongs to the glycerophosphoryl diester phosphodiesterase family.</text>
</comment>
<dbReference type="InterPro" id="IPR017946">
    <property type="entry name" value="PLC-like_Pdiesterase_TIM-brl"/>
</dbReference>
<comment type="caution">
    <text evidence="9">The sequence shown here is derived from an EMBL/GenBank/DDBJ whole genome shotgun (WGS) entry which is preliminary data.</text>
</comment>
<comment type="catalytic activity">
    <reaction evidence="6">
        <text>a sn-glycero-3-phosphodiester + H2O = an alcohol + sn-glycerol 3-phosphate + H(+)</text>
        <dbReference type="Rhea" id="RHEA:12969"/>
        <dbReference type="ChEBI" id="CHEBI:15377"/>
        <dbReference type="ChEBI" id="CHEBI:15378"/>
        <dbReference type="ChEBI" id="CHEBI:30879"/>
        <dbReference type="ChEBI" id="CHEBI:57597"/>
        <dbReference type="ChEBI" id="CHEBI:83408"/>
        <dbReference type="EC" id="3.1.4.46"/>
    </reaction>
</comment>
<name>A0ABD3SG62_9STRA</name>
<evidence type="ECO:0000313" key="10">
    <source>
        <dbReference type="Proteomes" id="UP001530377"/>
    </source>
</evidence>
<evidence type="ECO:0000256" key="4">
    <source>
        <dbReference type="ARBA" id="ARBA00022798"/>
    </source>
</evidence>
<feature type="non-terminal residue" evidence="9">
    <location>
        <position position="1"/>
    </location>
</feature>
<dbReference type="Pfam" id="PF03009">
    <property type="entry name" value="GDPD"/>
    <property type="match status" value="1"/>
</dbReference>
<feature type="domain" description="GP-PDE" evidence="8">
    <location>
        <begin position="57"/>
        <end position="287"/>
    </location>
</feature>
<reference evidence="9 10" key="1">
    <citation type="submission" date="2024-10" db="EMBL/GenBank/DDBJ databases">
        <title>Updated reference genomes for cyclostephanoid diatoms.</title>
        <authorList>
            <person name="Roberts W.R."/>
            <person name="Alverson A.J."/>
        </authorList>
    </citation>
    <scope>NUCLEOTIDE SEQUENCE [LARGE SCALE GENOMIC DNA]</scope>
    <source>
        <strain evidence="9 10">AJA228-03</strain>
    </source>
</reference>
<keyword evidence="10" id="KW-1185">Reference proteome</keyword>
<dbReference type="AlphaFoldDB" id="A0ABD3SG62"/>
<keyword evidence="4" id="KW-0319">Glycerol metabolism</keyword>
<dbReference type="GO" id="GO:0006071">
    <property type="term" value="P:glycerol metabolic process"/>
    <property type="evidence" value="ECO:0007669"/>
    <property type="project" value="UniProtKB-KW"/>
</dbReference>
<dbReference type="EC" id="3.1.4.46" evidence="2"/>
<evidence type="ECO:0000256" key="6">
    <source>
        <dbReference type="ARBA" id="ARBA00047512"/>
    </source>
</evidence>
<evidence type="ECO:0000313" key="9">
    <source>
        <dbReference type="EMBL" id="KAL3823547.1"/>
    </source>
</evidence>
<dbReference type="SUPFAM" id="SSF51695">
    <property type="entry name" value="PLC-like phosphodiesterases"/>
    <property type="match status" value="1"/>
</dbReference>
<dbReference type="PANTHER" id="PTHR43620">
    <property type="entry name" value="GLYCEROPHOSPHORYL DIESTER PHOSPHODIESTERASE"/>
    <property type="match status" value="1"/>
</dbReference>
<dbReference type="Gene3D" id="3.20.20.190">
    <property type="entry name" value="Phosphatidylinositol (PI) phosphodiesterase"/>
    <property type="match status" value="1"/>
</dbReference>
<dbReference type="InterPro" id="IPR030395">
    <property type="entry name" value="GP_PDE_dom"/>
</dbReference>
<sequence>AFLFISPLACAAEYAALADVVAIDTRPYWLIDQMKSSSVKDKLAECARTKTSFSKSDFSIGHRGACMQYPEHTLESYKAAALMGAGIIECDVTFTKDLELICRHAQCDLHTTTDVVLHPELNAKCTVPFETGVEPKCCTSDFTLDEIRTLCGKMDSSGSINATTPEDYVFGGTADWRTDLYQYPCPTIPTHKESIELIRSYHGKFTPELKAADVEMPFEGVFTQEDYAQKMIDEYIEAGVDPSDVWPQSFNHEDVIFGSKILTLEVKLSLSMKKIPLSPSSAPCMPC</sequence>
<dbReference type="PANTHER" id="PTHR43620:SF7">
    <property type="entry name" value="GLYCEROPHOSPHODIESTER PHOSPHODIESTERASE GDPD5-RELATED"/>
    <property type="match status" value="1"/>
</dbReference>
<evidence type="ECO:0000259" key="8">
    <source>
        <dbReference type="PROSITE" id="PS51704"/>
    </source>
</evidence>
<gene>
    <name evidence="9" type="ORF">ACHAXA_002888</name>
</gene>
<evidence type="ECO:0000256" key="2">
    <source>
        <dbReference type="ARBA" id="ARBA00012247"/>
    </source>
</evidence>
<evidence type="ECO:0000256" key="5">
    <source>
        <dbReference type="ARBA" id="ARBA00022801"/>
    </source>
</evidence>
<evidence type="ECO:0000256" key="1">
    <source>
        <dbReference type="ARBA" id="ARBA00007277"/>
    </source>
</evidence>
<dbReference type="GO" id="GO:0008889">
    <property type="term" value="F:glycerophosphodiester phosphodiesterase activity"/>
    <property type="evidence" value="ECO:0007669"/>
    <property type="project" value="UniProtKB-EC"/>
</dbReference>